<proteinExistence type="predicted"/>
<evidence type="ECO:0000313" key="2">
    <source>
        <dbReference type="Proteomes" id="UP001168821"/>
    </source>
</evidence>
<name>A0AA38I0T2_9CUCU</name>
<keyword evidence="2" id="KW-1185">Reference proteome</keyword>
<comment type="caution">
    <text evidence="1">The sequence shown here is derived from an EMBL/GenBank/DDBJ whole genome shotgun (WGS) entry which is preliminary data.</text>
</comment>
<accession>A0AA38I0T2</accession>
<dbReference type="Proteomes" id="UP001168821">
    <property type="component" value="Unassembled WGS sequence"/>
</dbReference>
<gene>
    <name evidence="1" type="ORF">Zmor_022244</name>
</gene>
<dbReference type="AlphaFoldDB" id="A0AA38I0T2"/>
<reference evidence="1" key="1">
    <citation type="journal article" date="2023" name="G3 (Bethesda)">
        <title>Whole genome assemblies of Zophobas morio and Tenebrio molitor.</title>
        <authorList>
            <person name="Kaur S."/>
            <person name="Stinson S.A."/>
            <person name="diCenzo G.C."/>
        </authorList>
    </citation>
    <scope>NUCLEOTIDE SEQUENCE</scope>
    <source>
        <strain evidence="1">QUZm001</strain>
    </source>
</reference>
<organism evidence="1 2">
    <name type="scientific">Zophobas morio</name>
    <dbReference type="NCBI Taxonomy" id="2755281"/>
    <lineage>
        <taxon>Eukaryota</taxon>
        <taxon>Metazoa</taxon>
        <taxon>Ecdysozoa</taxon>
        <taxon>Arthropoda</taxon>
        <taxon>Hexapoda</taxon>
        <taxon>Insecta</taxon>
        <taxon>Pterygota</taxon>
        <taxon>Neoptera</taxon>
        <taxon>Endopterygota</taxon>
        <taxon>Coleoptera</taxon>
        <taxon>Polyphaga</taxon>
        <taxon>Cucujiformia</taxon>
        <taxon>Tenebrionidae</taxon>
        <taxon>Zophobas</taxon>
    </lineage>
</organism>
<evidence type="ECO:0000313" key="1">
    <source>
        <dbReference type="EMBL" id="KAJ3644519.1"/>
    </source>
</evidence>
<protein>
    <submittedName>
        <fullName evidence="1">Uncharacterized protein</fullName>
    </submittedName>
</protein>
<sequence>MTRCWVLPVVTTLVPMTPMPMFKWTMVPTMVVSKAKVLMIFKRARMVVVAKTSVVPVVPTVTMVFIKSTEPARTVAPMVWPVLTFMMVKNWGQIDAGWAFSS</sequence>
<dbReference type="EMBL" id="JALNTZ010000007">
    <property type="protein sequence ID" value="KAJ3644519.1"/>
    <property type="molecule type" value="Genomic_DNA"/>
</dbReference>